<dbReference type="AlphaFoldDB" id="A0A7S3D037"/>
<protein>
    <submittedName>
        <fullName evidence="3">Uncharacterized protein</fullName>
    </submittedName>
</protein>
<dbReference type="EMBL" id="HBIB01005120">
    <property type="protein sequence ID" value="CAE0240902.1"/>
    <property type="molecule type" value="Transcribed_RNA"/>
</dbReference>
<evidence type="ECO:0000313" key="3">
    <source>
        <dbReference type="EMBL" id="CAE0240902.1"/>
    </source>
</evidence>
<keyword evidence="2" id="KW-0812">Transmembrane</keyword>
<gene>
    <name evidence="3" type="ORF">PBIL07802_LOCUS3063</name>
</gene>
<feature type="compositionally biased region" description="Basic and acidic residues" evidence="1">
    <location>
        <begin position="13"/>
        <end position="40"/>
    </location>
</feature>
<proteinExistence type="predicted"/>
<feature type="transmembrane region" description="Helical" evidence="2">
    <location>
        <begin position="151"/>
        <end position="171"/>
    </location>
</feature>
<keyword evidence="2" id="KW-0472">Membrane</keyword>
<evidence type="ECO:0000256" key="2">
    <source>
        <dbReference type="SAM" id="Phobius"/>
    </source>
</evidence>
<sequence length="180" mass="21086">MRKKGSTSQLQKKIMDEEKKGEVERIAAEAKRKQIIDNHRKQAKGRPPSAAANHIQDVRKRINEGARREEEEIAARARKAAAEEVKKRKERERLEKEKEEKEAARIRKMKEDEEKRRKAVLERQKKMKEKVAWHILFSQFVQSSSDDSSCLFCYFSYISLPASCCCFYVYFPGFAVFLAN</sequence>
<accession>A0A7S3D037</accession>
<evidence type="ECO:0000256" key="1">
    <source>
        <dbReference type="SAM" id="MobiDB-lite"/>
    </source>
</evidence>
<feature type="region of interest" description="Disordered" evidence="1">
    <location>
        <begin position="1"/>
        <end position="58"/>
    </location>
</feature>
<keyword evidence="2" id="KW-1133">Transmembrane helix</keyword>
<name>A0A7S3D037_9EUKA</name>
<reference evidence="3" key="1">
    <citation type="submission" date="2021-01" db="EMBL/GenBank/DDBJ databases">
        <authorList>
            <person name="Corre E."/>
            <person name="Pelletier E."/>
            <person name="Niang G."/>
            <person name="Scheremetjew M."/>
            <person name="Finn R."/>
            <person name="Kale V."/>
            <person name="Holt S."/>
            <person name="Cochrane G."/>
            <person name="Meng A."/>
            <person name="Brown T."/>
            <person name="Cohen L."/>
        </authorList>
    </citation>
    <scope>NUCLEOTIDE SEQUENCE</scope>
    <source>
        <strain evidence="3">NIES-2562</strain>
    </source>
</reference>
<feature type="compositionally biased region" description="Polar residues" evidence="1">
    <location>
        <begin position="1"/>
        <end position="11"/>
    </location>
</feature>
<feature type="region of interest" description="Disordered" evidence="1">
    <location>
        <begin position="82"/>
        <end position="109"/>
    </location>
</feature>
<organism evidence="3">
    <name type="scientific">Palpitomonas bilix</name>
    <dbReference type="NCBI Taxonomy" id="652834"/>
    <lineage>
        <taxon>Eukaryota</taxon>
        <taxon>Eukaryota incertae sedis</taxon>
    </lineage>
</organism>